<dbReference type="EMBL" id="WLYL01000013">
    <property type="protein sequence ID" value="MTD10961.1"/>
    <property type="molecule type" value="Genomic_DNA"/>
</dbReference>
<reference evidence="1" key="2">
    <citation type="submission" date="2023-11" db="EMBL/GenBank/DDBJ databases">
        <authorList>
            <person name="Kyselkova M."/>
            <person name="Xanthopoulou K."/>
            <person name="Shestivska V."/>
            <person name="Spanelova P."/>
            <person name="Maixnerova M."/>
            <person name="Higgins P.G."/>
            <person name="Nemec A."/>
        </authorList>
    </citation>
    <scope>NUCLEOTIDE SEQUENCE</scope>
    <source>
        <strain evidence="1">ANC 7225</strain>
    </source>
</reference>
<protein>
    <submittedName>
        <fullName evidence="2">Chemotaxis protein</fullName>
    </submittedName>
</protein>
<evidence type="ECO:0000313" key="4">
    <source>
        <dbReference type="Proteomes" id="UP001284094"/>
    </source>
</evidence>
<reference evidence="2 3" key="1">
    <citation type="submission" date="2019-11" db="EMBL/GenBank/DDBJ databases">
        <authorList>
            <person name="An D."/>
        </authorList>
    </citation>
    <scope>NUCLEOTIDE SEQUENCE [LARGE SCALE GENOMIC DNA]</scope>
    <source>
        <strain evidence="2 3">YIM 103518</strain>
    </source>
</reference>
<dbReference type="EMBL" id="JAXHPO010000044">
    <property type="protein sequence ID" value="MDY6551008.1"/>
    <property type="molecule type" value="Genomic_DNA"/>
</dbReference>
<organism evidence="2 3">
    <name type="scientific">Acinetobacter faecalis</name>
    <dbReference type="NCBI Taxonomy" id="2665161"/>
    <lineage>
        <taxon>Bacteria</taxon>
        <taxon>Pseudomonadati</taxon>
        <taxon>Pseudomonadota</taxon>
        <taxon>Gammaproteobacteria</taxon>
        <taxon>Moraxellales</taxon>
        <taxon>Moraxellaceae</taxon>
        <taxon>Acinetobacter</taxon>
    </lineage>
</organism>
<dbReference type="RefSeq" id="WP_154772571.1">
    <property type="nucleotide sequence ID" value="NZ_JAXHPG010000008.1"/>
</dbReference>
<reference evidence="1 4" key="3">
    <citation type="journal article" date="2024" name="Syst. Appl. Microbiol.">
        <title>Evidence for the occurrence of Acinetobacter faecalis in cattle feces and its emended description.</title>
        <authorList>
            <person name="Kyselkova M."/>
            <person name="Xanthopoulou K."/>
            <person name="Shestivska V."/>
            <person name="Spanelova P."/>
            <person name="Maixnerova M."/>
            <person name="Higgins P.G."/>
            <person name="Nemec A."/>
        </authorList>
    </citation>
    <scope>NUCLEOTIDE SEQUENCE [LARGE SCALE GENOMIC DNA]</scope>
    <source>
        <strain evidence="1 4">ANC 7225</strain>
    </source>
</reference>
<evidence type="ECO:0000313" key="3">
    <source>
        <dbReference type="Proteomes" id="UP000473854"/>
    </source>
</evidence>
<dbReference type="Proteomes" id="UP000473854">
    <property type="component" value="Unassembled WGS sequence"/>
</dbReference>
<sequence>MSYQTSIHFDPTALLIIKNEVDNSISQVETAVSTLAEDQALPFGIDDSLLQLEQCAQVLNLIGMSNLAKTAEYSAQLMRKIMGNPSEINTQDIIALSEGTNMLKRYIEFICLREVEVPEFLLDTLNRLEIALGKPITQEGYQINGLLGDIIPNFDLPQAPSLEKSQYIHRLYKLALSKLLKQEETPLDLQAFKIIGAYLAGLSQDNPSKQYWNLVYYVFENIEQLIINEPRLRTFIEIESNIRQYFENPECFKANLNNLSNILSLAIRQEDNTSQHIREQLNIGDTLLTDLQLQVFSRHLYGPDHDTIHTISELLSTEMAQLRVDIEYNYQTMSPEKTQELQAKIKDIANIFHVLNLTEAHTSLIAQAQELNNVDVLKDENFAQKLMNELLAAMNAIGILERHHTSNRLQLRVNNRNIALDRLDDAHATLLNEAKLTIDLITFTLEQHLKDQELEPLANIPAKLEEVAGALLFLNVVTGQNALKNSADFVAKQIKAEKPLSTAQVHGVFDTLASADMLIENLKNKQPVLQSMFDVALVSSEKLKSVA</sequence>
<accession>A0A6L6GEE1</accession>
<name>A0A6L6GEE1_9GAMM</name>
<comment type="caution">
    <text evidence="2">The sequence shown here is derived from an EMBL/GenBank/DDBJ whole genome shotgun (WGS) entry which is preliminary data.</text>
</comment>
<dbReference type="AlphaFoldDB" id="A0A6L6GEE1"/>
<keyword evidence="4" id="KW-1185">Reference proteome</keyword>
<evidence type="ECO:0000313" key="2">
    <source>
        <dbReference type="EMBL" id="MTD10961.1"/>
    </source>
</evidence>
<dbReference type="Proteomes" id="UP001284094">
    <property type="component" value="Unassembled WGS sequence"/>
</dbReference>
<gene>
    <name evidence="2" type="ORF">GIX10_05820</name>
    <name evidence="1" type="ORF">SKM48_09590</name>
</gene>
<proteinExistence type="predicted"/>
<evidence type="ECO:0000313" key="1">
    <source>
        <dbReference type="EMBL" id="MDY6551008.1"/>
    </source>
</evidence>